<feature type="transmembrane region" description="Helical" evidence="6">
    <location>
        <begin position="32"/>
        <end position="56"/>
    </location>
</feature>
<protein>
    <submittedName>
        <fullName evidence="8">CMP-sialic acid transporter</fullName>
    </submittedName>
</protein>
<evidence type="ECO:0000256" key="3">
    <source>
        <dbReference type="ARBA" id="ARBA00022989"/>
    </source>
</evidence>
<keyword evidence="7" id="KW-0732">Signal</keyword>
<name>A0A8T9CDR4_9HELO</name>
<dbReference type="Proteomes" id="UP000469558">
    <property type="component" value="Unassembled WGS sequence"/>
</dbReference>
<dbReference type="AlphaFoldDB" id="A0A8T9CDR4"/>
<reference evidence="8 9" key="1">
    <citation type="submission" date="2018-05" db="EMBL/GenBank/DDBJ databases">
        <title>Genome sequencing and assembly of the regulated plant pathogen Lachnellula willkommii and related sister species for the development of diagnostic species identification markers.</title>
        <authorList>
            <person name="Giroux E."/>
            <person name="Bilodeau G."/>
        </authorList>
    </citation>
    <scope>NUCLEOTIDE SEQUENCE [LARGE SCALE GENOMIC DNA]</scope>
    <source>
        <strain evidence="8 9">CBS 268.59</strain>
    </source>
</reference>
<feature type="signal peptide" evidence="7">
    <location>
        <begin position="1"/>
        <end position="21"/>
    </location>
</feature>
<accession>A0A8T9CDR4</accession>
<dbReference type="GO" id="GO:0000139">
    <property type="term" value="C:Golgi membrane"/>
    <property type="evidence" value="ECO:0007669"/>
    <property type="project" value="InterPro"/>
</dbReference>
<dbReference type="GO" id="GO:0015165">
    <property type="term" value="F:pyrimidine nucleotide-sugar transmembrane transporter activity"/>
    <property type="evidence" value="ECO:0007669"/>
    <property type="project" value="InterPro"/>
</dbReference>
<feature type="transmembrane region" description="Helical" evidence="6">
    <location>
        <begin position="271"/>
        <end position="291"/>
    </location>
</feature>
<feature type="transmembrane region" description="Helical" evidence="6">
    <location>
        <begin position="173"/>
        <end position="195"/>
    </location>
</feature>
<dbReference type="OrthoDB" id="408493at2759"/>
<evidence type="ECO:0000313" key="8">
    <source>
        <dbReference type="EMBL" id="TVY82667.1"/>
    </source>
</evidence>
<evidence type="ECO:0000256" key="6">
    <source>
        <dbReference type="SAM" id="Phobius"/>
    </source>
</evidence>
<comment type="subcellular location">
    <subcellularLocation>
        <location evidence="1">Membrane</location>
        <topology evidence="1">Multi-pass membrane protein</topology>
    </subcellularLocation>
</comment>
<dbReference type="PANTHER" id="PTHR10231">
    <property type="entry name" value="NUCLEOTIDE-SUGAR TRANSMEMBRANE TRANSPORTER"/>
    <property type="match status" value="1"/>
</dbReference>
<sequence length="404" mass="43908">MVLSISSLLLILYVGCETVRANYAYYAFHNHPQISASLIALLSEVLKLSIAILFLLRDHGITISGLQKFVQSTHQGETDFKKILKYALPAALYLINNLIYYTVLPMTTPSLLQVCVLAKLPTTGILHHYMLKPQKNVFAWVSLLFLCIGLVVFNVPSKHTNHQSSSEVESVWYLAPIAGLVIACLSALASISAETSTKTGEFWESQAYLYIWGIVFAIVAYPLVPSSGKTSESSKEAFTFGVEMSILGLVVITAGTGLVVAVVLRARDNILKMIGTAASLITIAASQYVLLPELRASTFTPWRVCGGGIVATSTWCYNHYSQEPWPPKGWKVVATEETEEENSLVSEDSLSEEKESDGNDSVIKESGAAHASTEGGLLQPNLTKILGCAIAVGFVTLEVALRRT</sequence>
<evidence type="ECO:0000256" key="1">
    <source>
        <dbReference type="ARBA" id="ARBA00004141"/>
    </source>
</evidence>
<evidence type="ECO:0000256" key="5">
    <source>
        <dbReference type="SAM" id="MobiDB-lite"/>
    </source>
</evidence>
<dbReference type="InterPro" id="IPR007271">
    <property type="entry name" value="Nuc_sug_transpt"/>
</dbReference>
<evidence type="ECO:0000256" key="2">
    <source>
        <dbReference type="ARBA" id="ARBA00022692"/>
    </source>
</evidence>
<keyword evidence="2 6" id="KW-0812">Transmembrane</keyword>
<keyword evidence="9" id="KW-1185">Reference proteome</keyword>
<evidence type="ECO:0000313" key="9">
    <source>
        <dbReference type="Proteomes" id="UP000469558"/>
    </source>
</evidence>
<dbReference type="Pfam" id="PF04142">
    <property type="entry name" value="Nuc_sug_transp"/>
    <property type="match status" value="1"/>
</dbReference>
<feature type="chain" id="PRO_5035784271" evidence="7">
    <location>
        <begin position="22"/>
        <end position="404"/>
    </location>
</feature>
<dbReference type="EMBL" id="QGMK01000290">
    <property type="protein sequence ID" value="TVY82667.1"/>
    <property type="molecule type" value="Genomic_DNA"/>
</dbReference>
<feature type="region of interest" description="Disordered" evidence="5">
    <location>
        <begin position="336"/>
        <end position="366"/>
    </location>
</feature>
<comment type="caution">
    <text evidence="8">The sequence shown here is derived from an EMBL/GenBank/DDBJ whole genome shotgun (WGS) entry which is preliminary data.</text>
</comment>
<evidence type="ECO:0000256" key="4">
    <source>
        <dbReference type="ARBA" id="ARBA00023136"/>
    </source>
</evidence>
<feature type="transmembrane region" description="Helical" evidence="6">
    <location>
        <begin position="207"/>
        <end position="224"/>
    </location>
</feature>
<gene>
    <name evidence="8" type="primary">CSTLP1</name>
    <name evidence="8" type="ORF">LSUE1_G002012</name>
</gene>
<feature type="transmembrane region" description="Helical" evidence="6">
    <location>
        <begin position="137"/>
        <end position="153"/>
    </location>
</feature>
<keyword evidence="4 6" id="KW-0472">Membrane</keyword>
<proteinExistence type="predicted"/>
<evidence type="ECO:0000256" key="7">
    <source>
        <dbReference type="SAM" id="SignalP"/>
    </source>
</evidence>
<keyword evidence="3 6" id="KW-1133">Transmembrane helix</keyword>
<feature type="transmembrane region" description="Helical" evidence="6">
    <location>
        <begin position="244"/>
        <end position="264"/>
    </location>
</feature>
<organism evidence="8 9">
    <name type="scientific">Lachnellula suecica</name>
    <dbReference type="NCBI Taxonomy" id="602035"/>
    <lineage>
        <taxon>Eukaryota</taxon>
        <taxon>Fungi</taxon>
        <taxon>Dikarya</taxon>
        <taxon>Ascomycota</taxon>
        <taxon>Pezizomycotina</taxon>
        <taxon>Leotiomycetes</taxon>
        <taxon>Helotiales</taxon>
        <taxon>Lachnaceae</taxon>
        <taxon>Lachnellula</taxon>
    </lineage>
</organism>